<evidence type="ECO:0000313" key="2">
    <source>
        <dbReference type="Proteomes" id="UP001501035"/>
    </source>
</evidence>
<gene>
    <name evidence="1" type="ORF">GCM10010528_19550</name>
</gene>
<comment type="caution">
    <text evidence="1">The sequence shown here is derived from an EMBL/GenBank/DDBJ whole genome shotgun (WGS) entry which is preliminary data.</text>
</comment>
<accession>A0ABP6LBW3</accession>
<sequence length="231" mass="23171">MIDVTAEVRRTVRAACITGLGLAAVLVSGACSVAGDPHDALVERSVSASAFPIEPGAAVTRVAPAQLPAIAGDISGMPVGAQIEPPGCAPQPISALATDTVVQTGFGGAGAPGAPPPAYTTVITRTTEPLGEVMAAVARCGDYRRSSASPVVVTQRLLDQVPPVRGAAVAGYTRTDASPGVTPVTTTLLLAQRGDVRVYATRRTVGDIDPTAAADPALVTLFQAVAAVGLR</sequence>
<organism evidence="1 2">
    <name type="scientific">Gordonia defluvii</name>
    <dbReference type="NCBI Taxonomy" id="283718"/>
    <lineage>
        <taxon>Bacteria</taxon>
        <taxon>Bacillati</taxon>
        <taxon>Actinomycetota</taxon>
        <taxon>Actinomycetes</taxon>
        <taxon>Mycobacteriales</taxon>
        <taxon>Gordoniaceae</taxon>
        <taxon>Gordonia</taxon>
    </lineage>
</organism>
<dbReference type="EMBL" id="BAAAVS010000024">
    <property type="protein sequence ID" value="GAA3039021.1"/>
    <property type="molecule type" value="Genomic_DNA"/>
</dbReference>
<proteinExistence type="predicted"/>
<dbReference type="RefSeq" id="WP_290706164.1">
    <property type="nucleotide sequence ID" value="NZ_BAAAVS010000024.1"/>
</dbReference>
<name>A0ABP6LBW3_9ACTN</name>
<evidence type="ECO:0000313" key="1">
    <source>
        <dbReference type="EMBL" id="GAA3039021.1"/>
    </source>
</evidence>
<evidence type="ECO:0008006" key="3">
    <source>
        <dbReference type="Google" id="ProtNLM"/>
    </source>
</evidence>
<reference evidence="2" key="1">
    <citation type="journal article" date="2019" name="Int. J. Syst. Evol. Microbiol.">
        <title>The Global Catalogue of Microorganisms (GCM) 10K type strain sequencing project: providing services to taxonomists for standard genome sequencing and annotation.</title>
        <authorList>
            <consortium name="The Broad Institute Genomics Platform"/>
            <consortium name="The Broad Institute Genome Sequencing Center for Infectious Disease"/>
            <person name="Wu L."/>
            <person name="Ma J."/>
        </authorList>
    </citation>
    <scope>NUCLEOTIDE SEQUENCE [LARGE SCALE GENOMIC DNA]</scope>
    <source>
        <strain evidence="2">JCM 14234</strain>
    </source>
</reference>
<protein>
    <recommendedName>
        <fullName evidence="3">DUF5642 domain-containing protein</fullName>
    </recommendedName>
</protein>
<dbReference type="Proteomes" id="UP001501035">
    <property type="component" value="Unassembled WGS sequence"/>
</dbReference>
<keyword evidence="2" id="KW-1185">Reference proteome</keyword>